<evidence type="ECO:0000313" key="1">
    <source>
        <dbReference type="EMBL" id="MED6149505.1"/>
    </source>
</evidence>
<name>A0ABU6TL27_9FABA</name>
<accession>A0ABU6TL27</accession>
<comment type="caution">
    <text evidence="1">The sequence shown here is derived from an EMBL/GenBank/DDBJ whole genome shotgun (WGS) entry which is preliminary data.</text>
</comment>
<proteinExistence type="predicted"/>
<keyword evidence="2" id="KW-1185">Reference proteome</keyword>
<reference evidence="1 2" key="1">
    <citation type="journal article" date="2023" name="Plants (Basel)">
        <title>Bridging the Gap: Combining Genomics and Transcriptomics Approaches to Understand Stylosanthes scabra, an Orphan Legume from the Brazilian Caatinga.</title>
        <authorList>
            <person name="Ferreira-Neto J.R.C."/>
            <person name="da Silva M.D."/>
            <person name="Binneck E."/>
            <person name="de Melo N.F."/>
            <person name="da Silva R.H."/>
            <person name="de Melo A.L.T.M."/>
            <person name="Pandolfi V."/>
            <person name="Bustamante F.O."/>
            <person name="Brasileiro-Vidal A.C."/>
            <person name="Benko-Iseppon A.M."/>
        </authorList>
    </citation>
    <scope>NUCLEOTIDE SEQUENCE [LARGE SCALE GENOMIC DNA]</scope>
    <source>
        <tissue evidence="1">Leaves</tissue>
    </source>
</reference>
<gene>
    <name evidence="1" type="ORF">PIB30_063231</name>
</gene>
<dbReference type="Proteomes" id="UP001341840">
    <property type="component" value="Unassembled WGS sequence"/>
</dbReference>
<evidence type="ECO:0000313" key="2">
    <source>
        <dbReference type="Proteomes" id="UP001341840"/>
    </source>
</evidence>
<protein>
    <submittedName>
        <fullName evidence="1">Uncharacterized protein</fullName>
    </submittedName>
</protein>
<sequence length="170" mass="18899">MYGNENLLRAPTSPAIVPGSQGTRPPSILTPACGCHQLGQIHRGPRYRLLPSVLPEHAVNVMHVHHVEAHDRHRRPPCVYLQVGADPIRNDGLQLVHIVRGPPKMQTEIHCIYDQKISNLGYGLIKKLLNTTCAMSDRSNSSRHLSSLPSCLSLSGCWKPMSLQTQHEEK</sequence>
<organism evidence="1 2">
    <name type="scientific">Stylosanthes scabra</name>
    <dbReference type="NCBI Taxonomy" id="79078"/>
    <lineage>
        <taxon>Eukaryota</taxon>
        <taxon>Viridiplantae</taxon>
        <taxon>Streptophyta</taxon>
        <taxon>Embryophyta</taxon>
        <taxon>Tracheophyta</taxon>
        <taxon>Spermatophyta</taxon>
        <taxon>Magnoliopsida</taxon>
        <taxon>eudicotyledons</taxon>
        <taxon>Gunneridae</taxon>
        <taxon>Pentapetalae</taxon>
        <taxon>rosids</taxon>
        <taxon>fabids</taxon>
        <taxon>Fabales</taxon>
        <taxon>Fabaceae</taxon>
        <taxon>Papilionoideae</taxon>
        <taxon>50 kb inversion clade</taxon>
        <taxon>dalbergioids sensu lato</taxon>
        <taxon>Dalbergieae</taxon>
        <taxon>Pterocarpus clade</taxon>
        <taxon>Stylosanthes</taxon>
    </lineage>
</organism>
<dbReference type="EMBL" id="JASCZI010091220">
    <property type="protein sequence ID" value="MED6149505.1"/>
    <property type="molecule type" value="Genomic_DNA"/>
</dbReference>